<dbReference type="SUPFAM" id="SSF51445">
    <property type="entry name" value="(Trans)glycosidases"/>
    <property type="match status" value="1"/>
</dbReference>
<dbReference type="PANTHER" id="PTHR34154:SF10">
    <property type="entry name" value="ASL1-LIKE GLYCOSYL HYDROLASE CATALYTIC DOMAIN-CONTAINING PROTEIN"/>
    <property type="match status" value="1"/>
</dbReference>
<name>A0A2B7XVM5_POLH7</name>
<dbReference type="Proteomes" id="UP000224634">
    <property type="component" value="Unassembled WGS sequence"/>
</dbReference>
<keyword evidence="4" id="KW-1185">Reference proteome</keyword>
<dbReference type="AlphaFoldDB" id="A0A2B7XVM5"/>
<protein>
    <recommendedName>
        <fullName evidence="2">Asl1-like glycosyl hydrolase catalytic domain-containing protein</fullName>
    </recommendedName>
</protein>
<dbReference type="GO" id="GO:0071966">
    <property type="term" value="P:fungal-type cell wall polysaccharide metabolic process"/>
    <property type="evidence" value="ECO:0007669"/>
    <property type="project" value="TreeGrafter"/>
</dbReference>
<dbReference type="InterPro" id="IPR017853">
    <property type="entry name" value="GH"/>
</dbReference>
<comment type="caution">
    <text evidence="3">The sequence shown here is derived from an EMBL/GenBank/DDBJ whole genome shotgun (WGS) entry which is preliminary data.</text>
</comment>
<evidence type="ECO:0000259" key="2">
    <source>
        <dbReference type="Pfam" id="PF11790"/>
    </source>
</evidence>
<reference evidence="3 4" key="1">
    <citation type="submission" date="2017-10" db="EMBL/GenBank/DDBJ databases">
        <title>Comparative genomics in systemic dimorphic fungi from Ajellomycetaceae.</title>
        <authorList>
            <person name="Munoz J.F."/>
            <person name="Mcewen J.G."/>
            <person name="Clay O.K."/>
            <person name="Cuomo C.A."/>
        </authorList>
    </citation>
    <scope>NUCLEOTIDE SEQUENCE [LARGE SCALE GENOMIC DNA]</scope>
    <source>
        <strain evidence="3 4">UAMH7299</strain>
    </source>
</reference>
<sequence>MTSFKNTLLLASAFAAAVSGAPVEQASAVSTKRGLAYNQVTALNPFAKKPCFSWSYNWGSAAGGDIQGTEYVPMNWGEKMFGEWDNLAEAALASGSKHLLAFNEPDLAEQANMSPEAAAAAYQQYMNPYGDRARLGSPAITNGAAPYGLDWMKKFFDACAGNCKIDFLAIHWYDGAEHAFWFKKHITECIEFAKAHGIDKIWVTEFQGMGDDVSQVKFMNEVLPWLDSNDSVERYAYFMVDTLLRGKSVSSVGQRYSS</sequence>
<feature type="signal peptide" evidence="1">
    <location>
        <begin position="1"/>
        <end position="20"/>
    </location>
</feature>
<proteinExistence type="predicted"/>
<feature type="chain" id="PRO_5012021717" description="Asl1-like glycosyl hydrolase catalytic domain-containing protein" evidence="1">
    <location>
        <begin position="21"/>
        <end position="258"/>
    </location>
</feature>
<dbReference type="Gene3D" id="3.20.20.80">
    <property type="entry name" value="Glycosidases"/>
    <property type="match status" value="1"/>
</dbReference>
<evidence type="ECO:0000313" key="4">
    <source>
        <dbReference type="Proteomes" id="UP000224634"/>
    </source>
</evidence>
<dbReference type="EMBL" id="PDNA01000109">
    <property type="protein sequence ID" value="PGH13005.1"/>
    <property type="molecule type" value="Genomic_DNA"/>
</dbReference>
<gene>
    <name evidence="3" type="ORF">AJ80_06489</name>
</gene>
<dbReference type="InterPro" id="IPR053183">
    <property type="entry name" value="ASL1"/>
</dbReference>
<dbReference type="InterPro" id="IPR024655">
    <property type="entry name" value="Asl1_glyco_hydro_catalytic"/>
</dbReference>
<dbReference type="STRING" id="1447883.A0A2B7XVM5"/>
<organism evidence="3 4">
    <name type="scientific">Polytolypa hystricis (strain UAMH7299)</name>
    <dbReference type="NCBI Taxonomy" id="1447883"/>
    <lineage>
        <taxon>Eukaryota</taxon>
        <taxon>Fungi</taxon>
        <taxon>Dikarya</taxon>
        <taxon>Ascomycota</taxon>
        <taxon>Pezizomycotina</taxon>
        <taxon>Eurotiomycetes</taxon>
        <taxon>Eurotiomycetidae</taxon>
        <taxon>Onygenales</taxon>
        <taxon>Onygenales incertae sedis</taxon>
        <taxon>Polytolypa</taxon>
    </lineage>
</organism>
<dbReference type="Pfam" id="PF11790">
    <property type="entry name" value="Glyco_hydro_cc"/>
    <property type="match status" value="1"/>
</dbReference>
<accession>A0A2B7XVM5</accession>
<evidence type="ECO:0000256" key="1">
    <source>
        <dbReference type="SAM" id="SignalP"/>
    </source>
</evidence>
<evidence type="ECO:0000313" key="3">
    <source>
        <dbReference type="EMBL" id="PGH13005.1"/>
    </source>
</evidence>
<keyword evidence="1" id="KW-0732">Signal</keyword>
<dbReference type="PANTHER" id="PTHR34154">
    <property type="entry name" value="ALKALI-SENSITIVE LINKAGE PROTEIN 1"/>
    <property type="match status" value="1"/>
</dbReference>
<dbReference type="GO" id="GO:0009277">
    <property type="term" value="C:fungal-type cell wall"/>
    <property type="evidence" value="ECO:0007669"/>
    <property type="project" value="TreeGrafter"/>
</dbReference>
<feature type="domain" description="Asl1-like glycosyl hydrolase catalytic" evidence="2">
    <location>
        <begin position="34"/>
        <end position="241"/>
    </location>
</feature>
<dbReference type="OrthoDB" id="43654at2759"/>